<evidence type="ECO:0000313" key="2">
    <source>
        <dbReference type="Proteomes" id="UP000814140"/>
    </source>
</evidence>
<evidence type="ECO:0000313" key="1">
    <source>
        <dbReference type="EMBL" id="KAI0060112.1"/>
    </source>
</evidence>
<reference evidence="1" key="1">
    <citation type="submission" date="2021-03" db="EMBL/GenBank/DDBJ databases">
        <authorList>
            <consortium name="DOE Joint Genome Institute"/>
            <person name="Ahrendt S."/>
            <person name="Looney B.P."/>
            <person name="Miyauchi S."/>
            <person name="Morin E."/>
            <person name="Drula E."/>
            <person name="Courty P.E."/>
            <person name="Chicoki N."/>
            <person name="Fauchery L."/>
            <person name="Kohler A."/>
            <person name="Kuo A."/>
            <person name="Labutti K."/>
            <person name="Pangilinan J."/>
            <person name="Lipzen A."/>
            <person name="Riley R."/>
            <person name="Andreopoulos W."/>
            <person name="He G."/>
            <person name="Johnson J."/>
            <person name="Barry K.W."/>
            <person name="Grigoriev I.V."/>
            <person name="Nagy L."/>
            <person name="Hibbett D."/>
            <person name="Henrissat B."/>
            <person name="Matheny P.B."/>
            <person name="Labbe J."/>
            <person name="Martin F."/>
        </authorList>
    </citation>
    <scope>NUCLEOTIDE SEQUENCE</scope>
    <source>
        <strain evidence="1">HHB10654</strain>
    </source>
</reference>
<gene>
    <name evidence="1" type="ORF">BV25DRAFT_982532</name>
</gene>
<organism evidence="1 2">
    <name type="scientific">Artomyces pyxidatus</name>
    <dbReference type="NCBI Taxonomy" id="48021"/>
    <lineage>
        <taxon>Eukaryota</taxon>
        <taxon>Fungi</taxon>
        <taxon>Dikarya</taxon>
        <taxon>Basidiomycota</taxon>
        <taxon>Agaricomycotina</taxon>
        <taxon>Agaricomycetes</taxon>
        <taxon>Russulales</taxon>
        <taxon>Auriscalpiaceae</taxon>
        <taxon>Artomyces</taxon>
    </lineage>
</organism>
<accession>A0ACB8SV92</accession>
<comment type="caution">
    <text evidence="1">The sequence shown here is derived from an EMBL/GenBank/DDBJ whole genome shotgun (WGS) entry which is preliminary data.</text>
</comment>
<name>A0ACB8SV92_9AGAM</name>
<keyword evidence="2" id="KW-1185">Reference proteome</keyword>
<proteinExistence type="predicted"/>
<sequence>MASLVPLPDISTNDLYARLAPIARHRASFHNWGETFRCTPRALFVPTEEAHLDAILELARREDQPVRAIGVGHSPSDLACTTGYMVRMDRLAAVLDIDPEKLTATVQGGITLERLHAALDAAGLAMLNAGSISQQTLAGAITTATHGTGLTHKVLSTHVLAMRVLLADGARVRCSRTEDPDLFFATLCGLGATGIILDITMRVAPAFRLREVQDTRSFDAVVPDLDAVVRSAEFVRIWWWPQADAMRVSCIDKTDEAPRPVRSWLWHSLVGYHVLQLFLFVGILLPALNLAVARFCAWLVRGRTVAVDRSLDIFNLDCKYRQHTTEWAVPYTEAAACLRELRAWFDTEFADPDGLRPHCVLEVRFSEADDVWLSPCYGQRMCWIGIVQYKPYGLNVPYRQLFRRFEAVALRHGGRPHWAKAHHLRPRALRALYPRFDAFRALLARVDPAGRFRNEYVARHVWGAEGDAVGERVFKVRP</sequence>
<dbReference type="Proteomes" id="UP000814140">
    <property type="component" value="Unassembled WGS sequence"/>
</dbReference>
<reference evidence="1" key="2">
    <citation type="journal article" date="2022" name="New Phytol.">
        <title>Evolutionary transition to the ectomycorrhizal habit in the genomes of a hyperdiverse lineage of mushroom-forming fungi.</title>
        <authorList>
            <person name="Looney B."/>
            <person name="Miyauchi S."/>
            <person name="Morin E."/>
            <person name="Drula E."/>
            <person name="Courty P.E."/>
            <person name="Kohler A."/>
            <person name="Kuo A."/>
            <person name="LaButti K."/>
            <person name="Pangilinan J."/>
            <person name="Lipzen A."/>
            <person name="Riley R."/>
            <person name="Andreopoulos W."/>
            <person name="He G."/>
            <person name="Johnson J."/>
            <person name="Nolan M."/>
            <person name="Tritt A."/>
            <person name="Barry K.W."/>
            <person name="Grigoriev I.V."/>
            <person name="Nagy L.G."/>
            <person name="Hibbett D."/>
            <person name="Henrissat B."/>
            <person name="Matheny P.B."/>
            <person name="Labbe J."/>
            <person name="Martin F.M."/>
        </authorList>
    </citation>
    <scope>NUCLEOTIDE SEQUENCE</scope>
    <source>
        <strain evidence="1">HHB10654</strain>
    </source>
</reference>
<protein>
    <submittedName>
        <fullName evidence="1">L-gulonolactone/D-arabinono-1,4-lactone oxidase</fullName>
    </submittedName>
</protein>
<dbReference type="EMBL" id="MU277221">
    <property type="protein sequence ID" value="KAI0060112.1"/>
    <property type="molecule type" value="Genomic_DNA"/>
</dbReference>